<dbReference type="AlphaFoldDB" id="A0A9P6I9W6"/>
<dbReference type="RefSeq" id="XP_038748110.1">
    <property type="nucleotide sequence ID" value="XM_038886860.1"/>
</dbReference>
<feature type="compositionally biased region" description="Basic residues" evidence="1">
    <location>
        <begin position="66"/>
        <end position="78"/>
    </location>
</feature>
<feature type="region of interest" description="Disordered" evidence="1">
    <location>
        <begin position="704"/>
        <end position="775"/>
    </location>
</feature>
<dbReference type="EMBL" id="JAATWM020000010">
    <property type="protein sequence ID" value="KAF9878649.1"/>
    <property type="molecule type" value="Genomic_DNA"/>
</dbReference>
<accession>A0A9P6I9W6</accession>
<dbReference type="OrthoDB" id="5238236at2759"/>
<keyword evidence="4" id="KW-1185">Reference proteome</keyword>
<feature type="domain" description="DUF6604" evidence="2">
    <location>
        <begin position="11"/>
        <end position="284"/>
    </location>
</feature>
<evidence type="ECO:0000313" key="4">
    <source>
        <dbReference type="Proteomes" id="UP000781932"/>
    </source>
</evidence>
<dbReference type="PANTHER" id="PTHR38795:SF1">
    <property type="entry name" value="DUF6604 DOMAIN-CONTAINING PROTEIN"/>
    <property type="match status" value="1"/>
</dbReference>
<feature type="region of interest" description="Disordered" evidence="1">
    <location>
        <begin position="47"/>
        <end position="95"/>
    </location>
</feature>
<feature type="compositionally biased region" description="Basic and acidic residues" evidence="1">
    <location>
        <begin position="714"/>
        <end position="729"/>
    </location>
</feature>
<dbReference type="Proteomes" id="UP000781932">
    <property type="component" value="Unassembled WGS sequence"/>
</dbReference>
<dbReference type="GeneID" id="62159934"/>
<dbReference type="InterPro" id="IPR046539">
    <property type="entry name" value="DUF6604"/>
</dbReference>
<reference evidence="3" key="2">
    <citation type="submission" date="2020-11" db="EMBL/GenBank/DDBJ databases">
        <title>Whole genome sequencing of Colletotrichum sp.</title>
        <authorList>
            <person name="Li H."/>
        </authorList>
    </citation>
    <scope>NUCLEOTIDE SEQUENCE</scope>
    <source>
        <strain evidence="3">CkLH20</strain>
    </source>
</reference>
<sequence length="775" mass="86593">MIPGPLKSVYRQYKEDTNYVASWLATTAKACGYPSDLLSETTLVTENATTTDSTSTKSASSERRPKGNKGRGKKKKPNRATNPTGSQTTEPQDAGPRKYIVAVKEFLPLAQFISTSKAKVPVSFVAALNGVIAVRSEFTAKLSAHGSKTNLHSDLSHAHFVGVLDEVREVLRPQMTPEAAQASNEKSDNLKNRFEGLSIDEPSEAFLNAPDVARPQVVYEAESTMSERDAVFFLGLVLQDLVQIRLSIKGIWMKYAMEEYELVAAGVASNTALDLARHIIDEAMPELEMQPNGFYGVLKNHHVLTCELATWLKDEEQLKAFDLSPNPGEAELKYVSGSWSYVNAYNILAGLLPVMTNKPIGPIIQRNDQLESGKKYKRYAHDHDILKHIFEDLLIIAEYIKMDWPVEDNLLRGLKETLQTGKIPFYLVFTSQIVLDVYHATEDISSAEDAMLDMFGTFHTMFEMFGKYFSVLKKTDMFEKMDKIDFKTRAVVKETQELMEDIILPKKRELMNRKSGKSITLMTTPEEHSLFKRHPIMCGLCVYLYQMVLYRSAVNGANATRSIVSVYHLYNALFAEGFLDTPWADLDAVMRWIEAKDLYVGGEFPSTGPDGYAKAFMLQLGFSASLFMDPLKKRGNPLRPDKLMRAAPLRLIPQGPPTMTAFVDRYMVNQGLTGAETWTTEDVLKIVTEGEAEKIKKEAEIAKAMGEEDSQDPDQSRRETGETGKREAASDNPDTVLKGKPNKGKSNSTGKKADRKKGKESDGAPDPFKHALDTY</sequence>
<reference evidence="3" key="1">
    <citation type="submission" date="2020-03" db="EMBL/GenBank/DDBJ databases">
        <authorList>
            <person name="He L."/>
        </authorList>
    </citation>
    <scope>NUCLEOTIDE SEQUENCE</scope>
    <source>
        <strain evidence="3">CkLH20</strain>
    </source>
</reference>
<evidence type="ECO:0000256" key="1">
    <source>
        <dbReference type="SAM" id="MobiDB-lite"/>
    </source>
</evidence>
<evidence type="ECO:0000313" key="3">
    <source>
        <dbReference type="EMBL" id="KAF9878649.1"/>
    </source>
</evidence>
<dbReference type="PANTHER" id="PTHR38795">
    <property type="entry name" value="DUF6604 DOMAIN-CONTAINING PROTEIN"/>
    <property type="match status" value="1"/>
</dbReference>
<feature type="compositionally biased region" description="Polar residues" evidence="1">
    <location>
        <begin position="80"/>
        <end position="91"/>
    </location>
</feature>
<protein>
    <submittedName>
        <fullName evidence="3">Ank-repeat protein mbp1</fullName>
    </submittedName>
</protein>
<proteinExistence type="predicted"/>
<comment type="caution">
    <text evidence="3">The sequence shown here is derived from an EMBL/GenBank/DDBJ whole genome shotgun (WGS) entry which is preliminary data.</text>
</comment>
<name>A0A9P6I9W6_9PEZI</name>
<feature type="compositionally biased region" description="Basic and acidic residues" evidence="1">
    <location>
        <begin position="757"/>
        <end position="775"/>
    </location>
</feature>
<dbReference type="Pfam" id="PF20253">
    <property type="entry name" value="DUF6604"/>
    <property type="match status" value="1"/>
</dbReference>
<gene>
    <name evidence="3" type="ORF">CkaCkLH20_04141</name>
</gene>
<organism evidence="3 4">
    <name type="scientific">Colletotrichum karsti</name>
    <dbReference type="NCBI Taxonomy" id="1095194"/>
    <lineage>
        <taxon>Eukaryota</taxon>
        <taxon>Fungi</taxon>
        <taxon>Dikarya</taxon>
        <taxon>Ascomycota</taxon>
        <taxon>Pezizomycotina</taxon>
        <taxon>Sordariomycetes</taxon>
        <taxon>Hypocreomycetidae</taxon>
        <taxon>Glomerellales</taxon>
        <taxon>Glomerellaceae</taxon>
        <taxon>Colletotrichum</taxon>
        <taxon>Colletotrichum boninense species complex</taxon>
    </lineage>
</organism>
<feature type="compositionally biased region" description="Low complexity" evidence="1">
    <location>
        <begin position="47"/>
        <end position="59"/>
    </location>
</feature>
<evidence type="ECO:0000259" key="2">
    <source>
        <dbReference type="Pfam" id="PF20253"/>
    </source>
</evidence>